<evidence type="ECO:0008006" key="4">
    <source>
        <dbReference type="Google" id="ProtNLM"/>
    </source>
</evidence>
<evidence type="ECO:0000313" key="2">
    <source>
        <dbReference type="EMBL" id="SKC37466.1"/>
    </source>
</evidence>
<evidence type="ECO:0000256" key="1">
    <source>
        <dbReference type="SAM" id="Phobius"/>
    </source>
</evidence>
<keyword evidence="1" id="KW-0812">Transmembrane</keyword>
<name>A0ABY1LGN6_9MICO</name>
<protein>
    <recommendedName>
        <fullName evidence="4">Phosphatidate cytidylyltransferase</fullName>
    </recommendedName>
</protein>
<gene>
    <name evidence="2" type="ORF">SAMN06295973_0290</name>
</gene>
<organism evidence="2 3">
    <name type="scientific">Plantibacter cousiniae</name>
    <name type="common">nom. nud.</name>
    <dbReference type="NCBI Taxonomy" id="199709"/>
    <lineage>
        <taxon>Bacteria</taxon>
        <taxon>Bacillati</taxon>
        <taxon>Actinomycetota</taxon>
        <taxon>Actinomycetes</taxon>
        <taxon>Micrococcales</taxon>
        <taxon>Microbacteriaceae</taxon>
        <taxon>Plantibacter</taxon>
    </lineage>
</organism>
<reference evidence="2 3" key="1">
    <citation type="submission" date="2017-02" db="EMBL/GenBank/DDBJ databases">
        <authorList>
            <person name="Varghese N."/>
            <person name="Submissions S."/>
        </authorList>
    </citation>
    <scope>NUCLEOTIDE SEQUENCE [LARGE SCALE GENOMIC DNA]</scope>
    <source>
        <strain evidence="2 3">VKM Ac-1787</strain>
    </source>
</reference>
<dbReference type="Proteomes" id="UP000190827">
    <property type="component" value="Unassembled WGS sequence"/>
</dbReference>
<proteinExistence type="predicted"/>
<sequence>MSETTNSPRPARTAALILGAIGASVTLSVVVSMWWLSLVLAVVTLGALYEIWRSSSRVAPSRAAVPVLVVTIVLTAVGLAAALGPLPTALAWSGCAAFAVAWAEHIVALATDSSRPRTSAA</sequence>
<feature type="transmembrane region" description="Helical" evidence="1">
    <location>
        <begin position="35"/>
        <end position="52"/>
    </location>
</feature>
<evidence type="ECO:0000313" key="3">
    <source>
        <dbReference type="Proteomes" id="UP000190827"/>
    </source>
</evidence>
<accession>A0ABY1LGN6</accession>
<dbReference type="RefSeq" id="WP_079704393.1">
    <property type="nucleotide sequence ID" value="NZ_FUZO01000001.1"/>
</dbReference>
<dbReference type="EMBL" id="FUZO01000001">
    <property type="protein sequence ID" value="SKC37466.1"/>
    <property type="molecule type" value="Genomic_DNA"/>
</dbReference>
<comment type="caution">
    <text evidence="2">The sequence shown here is derived from an EMBL/GenBank/DDBJ whole genome shotgun (WGS) entry which is preliminary data.</text>
</comment>
<keyword evidence="1" id="KW-1133">Transmembrane helix</keyword>
<keyword evidence="1" id="KW-0472">Membrane</keyword>
<feature type="transmembrane region" description="Helical" evidence="1">
    <location>
        <begin position="64"/>
        <end position="83"/>
    </location>
</feature>
<keyword evidence="3" id="KW-1185">Reference proteome</keyword>
<feature type="transmembrane region" description="Helical" evidence="1">
    <location>
        <begin position="89"/>
        <end position="110"/>
    </location>
</feature>